<dbReference type="InterPro" id="IPR011010">
    <property type="entry name" value="DNA_brk_join_enz"/>
</dbReference>
<dbReference type="InterPro" id="IPR002104">
    <property type="entry name" value="Integrase_catalytic"/>
</dbReference>
<proteinExistence type="predicted"/>
<gene>
    <name evidence="3" type="ORF">DesyoDRAFT_1570</name>
</gene>
<evidence type="ECO:0000313" key="3">
    <source>
        <dbReference type="EMBL" id="EHQ88706.1"/>
    </source>
</evidence>
<reference evidence="3 4" key="1">
    <citation type="submission" date="2011-11" db="EMBL/GenBank/DDBJ databases">
        <title>The Noncontiguous Finished genome of Desulfosporosinus youngiae DSM 17734.</title>
        <authorList>
            <consortium name="US DOE Joint Genome Institute (JGI-PGF)"/>
            <person name="Lucas S."/>
            <person name="Han J."/>
            <person name="Lapidus A."/>
            <person name="Cheng J.-F."/>
            <person name="Goodwin L."/>
            <person name="Pitluck S."/>
            <person name="Peters L."/>
            <person name="Ovchinnikova G."/>
            <person name="Lu M."/>
            <person name="Land M.L."/>
            <person name="Hauser L."/>
            <person name="Pester M."/>
            <person name="Spring S."/>
            <person name="Ollivier B."/>
            <person name="Rattei T."/>
            <person name="Klenk H.-P."/>
            <person name="Wagner M."/>
            <person name="Loy A."/>
            <person name="Woyke T.J."/>
        </authorList>
    </citation>
    <scope>NUCLEOTIDE SEQUENCE [LARGE SCALE GENOMIC DNA]</scope>
    <source>
        <strain evidence="3 4">DSM 17734</strain>
    </source>
</reference>
<keyword evidence="1" id="KW-0233">DNA recombination</keyword>
<sequence>MTDYTFKSLLGTCIKDFIIQKRALGYPYRSSAQILYHFDLLAAEKFPGESTITRAMGSAWIQSKSGEHSNGLLRRVTPVRQLGKYLKGLGYDAYVIPGHIPNRQIKYEAHIYTVAELKAFFKAIDQCPPSPFSPTRRYVIPVIFRMLYCCGLRSSEARLLKKEDVDLETGKISIRESKGWKARIVYMSEDLQEVCSEYDFIMESMFPDRQVFFPNKHGNCFNKSMLDCWFHEFWDKLPESHAITGNPARVHDARHGYAVHRLNQWVKEGQDINALYPYLSEYMGHSNYADTDYYLSLVEDFYPEMEQRLSSVNDDILPEVHHEEE</sequence>
<dbReference type="OrthoDB" id="9766545at2"/>
<feature type="domain" description="Tyr recombinase" evidence="2">
    <location>
        <begin position="107"/>
        <end position="310"/>
    </location>
</feature>
<dbReference type="RefSeq" id="WP_007781422.1">
    <property type="nucleotide sequence ID" value="NZ_CM001441.1"/>
</dbReference>
<dbReference type="PANTHER" id="PTHR30349:SF64">
    <property type="entry name" value="PROPHAGE INTEGRASE INTD-RELATED"/>
    <property type="match status" value="1"/>
</dbReference>
<dbReference type="SUPFAM" id="SSF56349">
    <property type="entry name" value="DNA breaking-rejoining enzymes"/>
    <property type="match status" value="1"/>
</dbReference>
<protein>
    <submittedName>
        <fullName evidence="3">Site-specific recombinase XerD</fullName>
    </submittedName>
</protein>
<dbReference type="PROSITE" id="PS51898">
    <property type="entry name" value="TYR_RECOMBINASE"/>
    <property type="match status" value="1"/>
</dbReference>
<name>H5Y311_9FIRM</name>
<dbReference type="STRING" id="768710.DesyoDRAFT_1570"/>
<dbReference type="GO" id="GO:0003677">
    <property type="term" value="F:DNA binding"/>
    <property type="evidence" value="ECO:0007669"/>
    <property type="project" value="InterPro"/>
</dbReference>
<evidence type="ECO:0000259" key="2">
    <source>
        <dbReference type="PROSITE" id="PS51898"/>
    </source>
</evidence>
<evidence type="ECO:0000313" key="4">
    <source>
        <dbReference type="Proteomes" id="UP000005104"/>
    </source>
</evidence>
<dbReference type="HOGENOM" id="CLU_027562_10_1_9"/>
<dbReference type="InterPro" id="IPR050090">
    <property type="entry name" value="Tyrosine_recombinase_XerCD"/>
</dbReference>
<dbReference type="AlphaFoldDB" id="H5Y311"/>
<dbReference type="Pfam" id="PF00589">
    <property type="entry name" value="Phage_integrase"/>
    <property type="match status" value="1"/>
</dbReference>
<dbReference type="eggNOG" id="COG0582">
    <property type="taxonomic scope" value="Bacteria"/>
</dbReference>
<accession>H5Y311</accession>
<dbReference type="GO" id="GO:0015074">
    <property type="term" value="P:DNA integration"/>
    <property type="evidence" value="ECO:0007669"/>
    <property type="project" value="InterPro"/>
</dbReference>
<keyword evidence="4" id="KW-1185">Reference proteome</keyword>
<dbReference type="EMBL" id="CM001441">
    <property type="protein sequence ID" value="EHQ88706.1"/>
    <property type="molecule type" value="Genomic_DNA"/>
</dbReference>
<dbReference type="InterPro" id="IPR013762">
    <property type="entry name" value="Integrase-like_cat_sf"/>
</dbReference>
<organism evidence="3 4">
    <name type="scientific">Desulfosporosinus youngiae DSM 17734</name>
    <dbReference type="NCBI Taxonomy" id="768710"/>
    <lineage>
        <taxon>Bacteria</taxon>
        <taxon>Bacillati</taxon>
        <taxon>Bacillota</taxon>
        <taxon>Clostridia</taxon>
        <taxon>Eubacteriales</taxon>
        <taxon>Desulfitobacteriaceae</taxon>
        <taxon>Desulfosporosinus</taxon>
    </lineage>
</organism>
<dbReference type="Proteomes" id="UP000005104">
    <property type="component" value="Chromosome"/>
</dbReference>
<dbReference type="PANTHER" id="PTHR30349">
    <property type="entry name" value="PHAGE INTEGRASE-RELATED"/>
    <property type="match status" value="1"/>
</dbReference>
<dbReference type="GO" id="GO:0006310">
    <property type="term" value="P:DNA recombination"/>
    <property type="evidence" value="ECO:0007669"/>
    <property type="project" value="UniProtKB-KW"/>
</dbReference>
<evidence type="ECO:0000256" key="1">
    <source>
        <dbReference type="ARBA" id="ARBA00023172"/>
    </source>
</evidence>
<dbReference type="Gene3D" id="1.10.443.10">
    <property type="entry name" value="Intergrase catalytic core"/>
    <property type="match status" value="1"/>
</dbReference>